<dbReference type="PANTHER" id="PTHR34136:SF1">
    <property type="entry name" value="UDP-N-ACETYL-D-MANNOSAMINURONIC ACID TRANSFERASE"/>
    <property type="match status" value="1"/>
</dbReference>
<proteinExistence type="predicted"/>
<accession>A0A3E0DGV6</accession>
<dbReference type="Proteomes" id="UP000256405">
    <property type="component" value="Unassembled WGS sequence"/>
</dbReference>
<dbReference type="PANTHER" id="PTHR34136">
    <property type="match status" value="1"/>
</dbReference>
<keyword evidence="1" id="KW-0328">Glycosyltransferase</keyword>
<dbReference type="RefSeq" id="WP_086541918.1">
    <property type="nucleotide sequence ID" value="NZ_MSSW01000037.1"/>
</dbReference>
<dbReference type="AlphaFoldDB" id="A0A3E0DGV6"/>
<dbReference type="EMBL" id="QUNF01000028">
    <property type="protein sequence ID" value="REG81212.1"/>
    <property type="molecule type" value="Genomic_DNA"/>
</dbReference>
<dbReference type="OrthoDB" id="9771846at2"/>
<sequence length="245" mass="28202">MNTINSEFLGYPIFKGQLVDVLQKGKTIINTLNQYSFCLAEEDKVFKNALMNSDILLPDGISIVLSAKFLSGNELKKIAGADLHEFVLKYLNSVYGTCFYLGSKQETLDAIKSKVEDVFPNITSEGFSPPFRDEFSQEENDMMIEKINEFSPDVLFVGMTAPKQEKWVYANRDKIQATYICSIGAVFDFYSGTVERPSNFWVSHGLEWFVRLVKEPKRLWRRYFFYGGIYLKHIVSSKINHSIRF</sequence>
<keyword evidence="2 3" id="KW-0808">Transferase</keyword>
<organism evidence="3 4">
    <name type="scientific">Algoriphagus antarcticus</name>
    <dbReference type="NCBI Taxonomy" id="238540"/>
    <lineage>
        <taxon>Bacteria</taxon>
        <taxon>Pseudomonadati</taxon>
        <taxon>Bacteroidota</taxon>
        <taxon>Cytophagia</taxon>
        <taxon>Cytophagales</taxon>
        <taxon>Cyclobacteriaceae</taxon>
        <taxon>Algoriphagus</taxon>
    </lineage>
</organism>
<keyword evidence="4" id="KW-1185">Reference proteome</keyword>
<evidence type="ECO:0000256" key="1">
    <source>
        <dbReference type="ARBA" id="ARBA00022676"/>
    </source>
</evidence>
<protein>
    <submittedName>
        <fullName evidence="3">N-acetylglucosaminyldiphosphoundecaprenol N-acetyl-beta-D-mannosaminyltransferase</fullName>
    </submittedName>
</protein>
<dbReference type="Pfam" id="PF03808">
    <property type="entry name" value="Glyco_tran_WecG"/>
    <property type="match status" value="1"/>
</dbReference>
<name>A0A3E0DGV6_9BACT</name>
<dbReference type="NCBIfam" id="TIGR00696">
    <property type="entry name" value="wecG_tagA_cpsF"/>
    <property type="match status" value="1"/>
</dbReference>
<gene>
    <name evidence="3" type="ORF">C8N25_1282</name>
</gene>
<dbReference type="InterPro" id="IPR004629">
    <property type="entry name" value="WecG_TagA_CpsF"/>
</dbReference>
<comment type="caution">
    <text evidence="3">The sequence shown here is derived from an EMBL/GenBank/DDBJ whole genome shotgun (WGS) entry which is preliminary data.</text>
</comment>
<evidence type="ECO:0000256" key="2">
    <source>
        <dbReference type="ARBA" id="ARBA00022679"/>
    </source>
</evidence>
<reference evidence="3 4" key="1">
    <citation type="submission" date="2018-08" db="EMBL/GenBank/DDBJ databases">
        <title>Genomic Encyclopedia of Archaeal and Bacterial Type Strains, Phase II (KMG-II): from individual species to whole genera.</title>
        <authorList>
            <person name="Goeker M."/>
        </authorList>
    </citation>
    <scope>NUCLEOTIDE SEQUENCE [LARGE SCALE GENOMIC DNA]</scope>
    <source>
        <strain evidence="3 4">DSM 15986</strain>
    </source>
</reference>
<evidence type="ECO:0000313" key="3">
    <source>
        <dbReference type="EMBL" id="REG81212.1"/>
    </source>
</evidence>
<dbReference type="CDD" id="cd06533">
    <property type="entry name" value="Glyco_transf_WecG_TagA"/>
    <property type="match status" value="1"/>
</dbReference>
<evidence type="ECO:0000313" key="4">
    <source>
        <dbReference type="Proteomes" id="UP000256405"/>
    </source>
</evidence>
<dbReference type="GO" id="GO:0016758">
    <property type="term" value="F:hexosyltransferase activity"/>
    <property type="evidence" value="ECO:0007669"/>
    <property type="project" value="TreeGrafter"/>
</dbReference>